<evidence type="ECO:0000313" key="2">
    <source>
        <dbReference type="Proteomes" id="UP000054549"/>
    </source>
</evidence>
<dbReference type="AlphaFoldDB" id="A0A0C2T308"/>
<proteinExistence type="predicted"/>
<accession>A0A0C2T308</accession>
<reference evidence="1 2" key="1">
    <citation type="submission" date="2014-04" db="EMBL/GenBank/DDBJ databases">
        <title>Evolutionary Origins and Diversification of the Mycorrhizal Mutualists.</title>
        <authorList>
            <consortium name="DOE Joint Genome Institute"/>
            <consortium name="Mycorrhizal Genomics Consortium"/>
            <person name="Kohler A."/>
            <person name="Kuo A."/>
            <person name="Nagy L.G."/>
            <person name="Floudas D."/>
            <person name="Copeland A."/>
            <person name="Barry K.W."/>
            <person name="Cichocki N."/>
            <person name="Veneault-Fourrey C."/>
            <person name="LaButti K."/>
            <person name="Lindquist E.A."/>
            <person name="Lipzen A."/>
            <person name="Lundell T."/>
            <person name="Morin E."/>
            <person name="Murat C."/>
            <person name="Riley R."/>
            <person name="Ohm R."/>
            <person name="Sun H."/>
            <person name="Tunlid A."/>
            <person name="Henrissat B."/>
            <person name="Grigoriev I.V."/>
            <person name="Hibbett D.S."/>
            <person name="Martin F."/>
        </authorList>
    </citation>
    <scope>NUCLEOTIDE SEQUENCE [LARGE SCALE GENOMIC DNA]</scope>
    <source>
        <strain evidence="1 2">Koide BX008</strain>
    </source>
</reference>
<dbReference type="EMBL" id="KN818292">
    <property type="protein sequence ID" value="KIL60874.1"/>
    <property type="molecule type" value="Genomic_DNA"/>
</dbReference>
<gene>
    <name evidence="1" type="ORF">M378DRAFT_13898</name>
</gene>
<organism evidence="1 2">
    <name type="scientific">Amanita muscaria (strain Koide BX008)</name>
    <dbReference type="NCBI Taxonomy" id="946122"/>
    <lineage>
        <taxon>Eukaryota</taxon>
        <taxon>Fungi</taxon>
        <taxon>Dikarya</taxon>
        <taxon>Basidiomycota</taxon>
        <taxon>Agaricomycotina</taxon>
        <taxon>Agaricomycetes</taxon>
        <taxon>Agaricomycetidae</taxon>
        <taxon>Agaricales</taxon>
        <taxon>Pluteineae</taxon>
        <taxon>Amanitaceae</taxon>
        <taxon>Amanita</taxon>
    </lineage>
</organism>
<keyword evidence="2" id="KW-1185">Reference proteome</keyword>
<dbReference type="InParanoid" id="A0A0C2T308"/>
<protein>
    <submittedName>
        <fullName evidence="1">Uncharacterized protein</fullName>
    </submittedName>
</protein>
<dbReference type="OrthoDB" id="3270344at2759"/>
<sequence>MNTDLAQLALLTHNKVNTRNAASPAKSVERVCTVGFGDEETGGFTSKHWEAHRLICYPLGFINSSSIPGQSSTDPVIYTPESTAVALSHRPTKRRRVKRTEEERINYLRADPYVARFEAYHVFCASCDKWIRLRPNSTYCSIPWDAHRKSCLAKKIKSKNVYAVEAQNDLFLILVNLMQSVLYSIRARDNLWLSVNPDNHRQAVQKLLRHHRAMCLEDSTPALLLNQPTLTGPISAPPLTEYQMALAIGPGRGASFRGVQSTLPNSVSPDEGIAQGISESDLAAANYHMPLYTSHTLARTILNFKCTFNHLIIPMLRMTRTQTGQHSSTHTQRKG</sequence>
<name>A0A0C2T308_AMAMK</name>
<dbReference type="HOGENOM" id="CLU_828933_0_0_1"/>
<dbReference type="STRING" id="946122.A0A0C2T308"/>
<evidence type="ECO:0000313" key="1">
    <source>
        <dbReference type="EMBL" id="KIL60874.1"/>
    </source>
</evidence>
<dbReference type="Proteomes" id="UP000054549">
    <property type="component" value="Unassembled WGS sequence"/>
</dbReference>